<evidence type="ECO:0000313" key="13">
    <source>
        <dbReference type="EnsemblPlants" id="Solyc09g074990.3.1"/>
    </source>
</evidence>
<dbReference type="Gramene" id="Solyc09g074990.3.1">
    <property type="protein sequence ID" value="Solyc09g074990.3.1"/>
    <property type="gene ID" value="Solyc09g074990.3"/>
</dbReference>
<dbReference type="Gene3D" id="3.30.1540.20">
    <property type="entry name" value="MutL, C-terminal domain, dimerisation subdomain"/>
    <property type="match status" value="1"/>
</dbReference>
<dbReference type="SUPFAM" id="SSF63999">
    <property type="entry name" value="Thiamin pyrophosphokinase, catalytic domain"/>
    <property type="match status" value="1"/>
</dbReference>
<dbReference type="SMART" id="SM01340">
    <property type="entry name" value="DNA_mis_repair"/>
    <property type="match status" value="1"/>
</dbReference>
<dbReference type="FunFam" id="2.60.120.320:FF:000001">
    <property type="entry name" value="Thiamine pyrophosphokinase"/>
    <property type="match status" value="1"/>
</dbReference>
<evidence type="ECO:0000313" key="14">
    <source>
        <dbReference type="Proteomes" id="UP000004994"/>
    </source>
</evidence>
<dbReference type="SMART" id="SM00853">
    <property type="entry name" value="MutL_C"/>
    <property type="match status" value="1"/>
</dbReference>
<organism evidence="13">
    <name type="scientific">Solanum lycopersicum</name>
    <name type="common">Tomato</name>
    <name type="synonym">Lycopersicon esculentum</name>
    <dbReference type="NCBI Taxonomy" id="4081"/>
    <lineage>
        <taxon>Eukaryota</taxon>
        <taxon>Viridiplantae</taxon>
        <taxon>Streptophyta</taxon>
        <taxon>Embryophyta</taxon>
        <taxon>Tracheophyta</taxon>
        <taxon>Spermatophyta</taxon>
        <taxon>Magnoliopsida</taxon>
        <taxon>eudicotyledons</taxon>
        <taxon>Gunneridae</taxon>
        <taxon>Pentapetalae</taxon>
        <taxon>asterids</taxon>
        <taxon>lamiids</taxon>
        <taxon>Solanales</taxon>
        <taxon>Solanaceae</taxon>
        <taxon>Solanoideae</taxon>
        <taxon>Solaneae</taxon>
        <taxon>Solanum</taxon>
        <taxon>Solanum subgen. Lycopersicon</taxon>
    </lineage>
</organism>
<accession>A0A3Q7I7B5</accession>
<dbReference type="GO" id="GO:0005524">
    <property type="term" value="F:ATP binding"/>
    <property type="evidence" value="ECO:0007669"/>
    <property type="project" value="UniProtKB-KW"/>
</dbReference>
<comment type="similarity">
    <text evidence="2">Belongs to the DNA mismatch repair MutL/HexB family.</text>
</comment>
<dbReference type="PaxDb" id="4081-Solyc09g074980.2.1"/>
<dbReference type="GO" id="GO:0016887">
    <property type="term" value="F:ATP hydrolysis activity"/>
    <property type="evidence" value="ECO:0000318"/>
    <property type="project" value="GO_Central"/>
</dbReference>
<dbReference type="InterPro" id="IPR013507">
    <property type="entry name" value="DNA_mismatch_S5_2-like"/>
</dbReference>
<dbReference type="Pfam" id="PF01119">
    <property type="entry name" value="DNA_mis_repair"/>
    <property type="match status" value="1"/>
</dbReference>
<dbReference type="GO" id="GO:0032389">
    <property type="term" value="C:MutLalpha complex"/>
    <property type="evidence" value="ECO:0000318"/>
    <property type="project" value="GO_Central"/>
</dbReference>
<evidence type="ECO:0000256" key="9">
    <source>
        <dbReference type="ARBA" id="ARBA00025120"/>
    </source>
</evidence>
<comment type="function">
    <text evidence="9">Catalyzes the phosphorylation of thiamine to thiamine pyrophosphate (TPP). TPP is an active cofactor for enzymes involved in glycolysis and energy production. Plant leaves require high levels of TPP for photosynthesis and carbohydrate metabolism.</text>
</comment>
<dbReference type="GO" id="GO:0006772">
    <property type="term" value="P:thiamine metabolic process"/>
    <property type="evidence" value="ECO:0007669"/>
    <property type="project" value="InterPro"/>
</dbReference>
<dbReference type="Proteomes" id="UP000004994">
    <property type="component" value="Chromosome 9"/>
</dbReference>
<evidence type="ECO:0000256" key="6">
    <source>
        <dbReference type="ARBA" id="ARBA00022763"/>
    </source>
</evidence>
<dbReference type="GO" id="GO:0005829">
    <property type="term" value="C:cytosol"/>
    <property type="evidence" value="ECO:0007669"/>
    <property type="project" value="UniProtKB-SubCell"/>
</dbReference>
<evidence type="ECO:0000256" key="10">
    <source>
        <dbReference type="SAM" id="MobiDB-lite"/>
    </source>
</evidence>
<evidence type="ECO:0000256" key="2">
    <source>
        <dbReference type="ARBA" id="ARBA00006082"/>
    </source>
</evidence>
<dbReference type="InterPro" id="IPR014762">
    <property type="entry name" value="DNA_mismatch_repair_CS"/>
</dbReference>
<dbReference type="GO" id="GO:0006298">
    <property type="term" value="P:mismatch repair"/>
    <property type="evidence" value="ECO:0000318"/>
    <property type="project" value="GO_Central"/>
</dbReference>
<feature type="domain" description="MutL C-terminal dimerisation" evidence="11">
    <location>
        <begin position="1058"/>
        <end position="1207"/>
    </location>
</feature>
<keyword evidence="6" id="KW-0227">DNA damage</keyword>
<dbReference type="InterPro" id="IPR006282">
    <property type="entry name" value="Thi_PPkinase"/>
</dbReference>
<evidence type="ECO:0000259" key="12">
    <source>
        <dbReference type="SMART" id="SM01340"/>
    </source>
</evidence>
<dbReference type="SUPFAM" id="SSF63862">
    <property type="entry name" value="Thiamin pyrophosphokinase, substrate-binding domain"/>
    <property type="match status" value="1"/>
</dbReference>
<dbReference type="PANTHER" id="PTHR10073">
    <property type="entry name" value="DNA MISMATCH REPAIR PROTEIN MLH, PMS, MUTL"/>
    <property type="match status" value="1"/>
</dbReference>
<dbReference type="InParanoid" id="A0A3Q7I7B5"/>
<dbReference type="GO" id="GO:0004788">
    <property type="term" value="F:thiamine diphosphokinase activity"/>
    <property type="evidence" value="ECO:0007669"/>
    <property type="project" value="UniProtKB-EC"/>
</dbReference>
<dbReference type="NCBIfam" id="TIGR01378">
    <property type="entry name" value="thi_PPkinase"/>
    <property type="match status" value="1"/>
</dbReference>
<dbReference type="CDD" id="cd03484">
    <property type="entry name" value="MutL_Trans_hPMS_2_like"/>
    <property type="match status" value="1"/>
</dbReference>
<dbReference type="AlphaFoldDB" id="A0A3Q7I7B5"/>
<dbReference type="FunFam" id="3.30.565.10:FF:000014">
    <property type="entry name" value="Mismatch repair endonuclease pms1, putative"/>
    <property type="match status" value="1"/>
</dbReference>
<dbReference type="SUPFAM" id="SSF118116">
    <property type="entry name" value="DNA mismatch repair protein MutL"/>
    <property type="match status" value="1"/>
</dbReference>
<sequence length="1255" mass="139336">MFIPSPFFNLSNRISRGVRKLATMSLTSHSSTFLLPNLPADDGPALTYALVILNQSLPKFTPLLWKHAKVHICADGGANRVFDELPGMFPHEEASEIRKRYKPYAIKGDMDSIRTDVLDYYRGLGTKIIDESQDQDTTDLNKCVTYIRDSLNSEHPNLCILVTGALGGRFDHEMGNINVICCFPSMRIILLSDDSLIQLLPSKHHHKIHIQSLVEGPHCGLIPIGMVAGRTSTTGLQWNLAQSNSSFHPMVPLPIHIKSFSIPELILFKQRTGGLYSFSSSHSAHCGCVVNSPFKEFISCVQPSQGSQFDYRHCPYNQASAIEMDGAAAASSPSTIKPINKSVVHRICAGQVILDLPSAVKELVENSLDAGATSIEVSLKDYGSESFQVIDNGCGISPQNFKVLALKHHTSKLSDFPDLQSLVTFGFRGEALSSLCALGDLTVETRTKNEQIATHLTFDHSGLLIAERNIARQVGTTVTVKKLFSTLPVRSKEFHRNIRKEYGKLITLLNAYALISKGVRLVCTNSALKNAKSVVLKTQGSGSLKDNIITVFGMSTFTCLEPLEVCMSDDCTVEGFISKSGYGSGRNLGDRQYFFVNGRPVDMPKVGKLINELYRGANSRQYPIAIMNFAMPPREFDVNVTPDKRKIFLSDEGSILHSLREALEKIYSSNHASYAVNSIQEVDQKHTSTLSHLKAFQFQSKQLLSDINDDQEGDCVGKLHKEGHFLKKSQELNDMPVTEIMLNDGHRSTEKDFSLRFHGKKKDNNSSRSSLQEIGGLPTAITDRNALTPCSKDKSCIDNSRYVNCASIVQSSLTKFVTVNKRKHESMSTTLSEVPILRNGSTVHPSEEDHTLKNTASLRSPDNPVKADKCDEVTISESGSSKISKIDRFLHQMKHSRMGKVLDQTNDFSPPGNSIQIGTSEQEHEVQMNELCVTEPVPLDSTCNNIHDVSENRVDASSSEQPASLTLDDAPKASSNSKIASTLQFSVKELVSRRNQRLSRLQLLNHTSQTMKTKRDYAAATLELSGSENEEAKARALIDATNELERLFKKEDFTRMKVIGQFNLGFIIGRLDQDLFIVDQHPYLSPISGVFSFWRHGPLKLELSPEEEIVISIHNDTFRRNGFLLEEDPCAPPGHRFKLKAVPFSKNITFGIADMKELISILADSEEECSIMGAYRNDTADSLCPPRVRAMLASRACKSSVVIGDPLGRNEMQKILDNLSRLKSPWNCPHGRPTMRHLVDLRTVHRRLEADDTTL</sequence>
<dbReference type="InterPro" id="IPR007373">
    <property type="entry name" value="Thiamin_PyroPKinase_B1-bd"/>
</dbReference>
<dbReference type="EC" id="2.7.6.2" evidence="3"/>
<dbReference type="SUPFAM" id="SSF54211">
    <property type="entry name" value="Ribosomal protein S5 domain 2-like"/>
    <property type="match status" value="1"/>
</dbReference>
<dbReference type="FunCoup" id="A0A3Q7I7B5">
    <property type="interactions" value="2920"/>
</dbReference>
<dbReference type="GO" id="GO:0016301">
    <property type="term" value="F:kinase activity"/>
    <property type="evidence" value="ECO:0007669"/>
    <property type="project" value="UniProtKB-KW"/>
</dbReference>
<keyword evidence="4" id="KW-0808">Transferase</keyword>
<dbReference type="GO" id="GO:0006310">
    <property type="term" value="P:DNA recombination"/>
    <property type="evidence" value="ECO:0007669"/>
    <property type="project" value="EnsemblPlants"/>
</dbReference>
<dbReference type="InterPro" id="IPR036759">
    <property type="entry name" value="TPK_catalytic_sf"/>
</dbReference>
<dbReference type="Gene3D" id="3.30.565.10">
    <property type="entry name" value="Histidine kinase-like ATPase, C-terminal domain"/>
    <property type="match status" value="1"/>
</dbReference>
<name>A0A3Q7I7B5_SOLLC</name>
<dbReference type="OMA" id="SFNNVQY"/>
<dbReference type="CDD" id="cd16926">
    <property type="entry name" value="HATPase_MutL-MLH-PMS-like"/>
    <property type="match status" value="1"/>
</dbReference>
<evidence type="ECO:0000256" key="4">
    <source>
        <dbReference type="ARBA" id="ARBA00022679"/>
    </source>
</evidence>
<dbReference type="PANTHER" id="PTHR10073:SF52">
    <property type="entry name" value="MISMATCH REPAIR ENDONUCLEASE PMS2"/>
    <property type="match status" value="1"/>
</dbReference>
<dbReference type="Gene3D" id="3.40.50.10240">
    <property type="entry name" value="Thiamin pyrophosphokinase, catalytic domain"/>
    <property type="match status" value="1"/>
</dbReference>
<dbReference type="STRING" id="4081.A0A3Q7I7B5"/>
<protein>
    <recommendedName>
        <fullName evidence="3">thiamine diphosphokinase</fullName>
        <ecNumber evidence="3">2.7.6.2</ecNumber>
    </recommendedName>
</protein>
<dbReference type="SUPFAM" id="SSF55874">
    <property type="entry name" value="ATPase domain of HSP90 chaperone/DNA topoisomerase II/histidine kinase"/>
    <property type="match status" value="1"/>
</dbReference>
<evidence type="ECO:0000259" key="11">
    <source>
        <dbReference type="SMART" id="SM00853"/>
    </source>
</evidence>
<dbReference type="InterPro" id="IPR036890">
    <property type="entry name" value="HATPase_C_sf"/>
</dbReference>
<dbReference type="InterPro" id="IPR014721">
    <property type="entry name" value="Ribsml_uS5_D2-typ_fold_subgr"/>
</dbReference>
<keyword evidence="8" id="KW-0067">ATP-binding</keyword>
<evidence type="ECO:0000256" key="1">
    <source>
        <dbReference type="ARBA" id="ARBA00004514"/>
    </source>
</evidence>
<evidence type="ECO:0000256" key="8">
    <source>
        <dbReference type="ARBA" id="ARBA00022840"/>
    </source>
</evidence>
<keyword evidence="7" id="KW-0418">Kinase</keyword>
<dbReference type="GO" id="GO:0048316">
    <property type="term" value="P:seed development"/>
    <property type="evidence" value="ECO:0007669"/>
    <property type="project" value="EnsemblPlants"/>
</dbReference>
<evidence type="ECO:0000256" key="5">
    <source>
        <dbReference type="ARBA" id="ARBA00022741"/>
    </source>
</evidence>
<dbReference type="EnsemblPlants" id="Solyc09g074990.3.1">
    <property type="protein sequence ID" value="Solyc09g074990.3.1"/>
    <property type="gene ID" value="Solyc09g074990.3"/>
</dbReference>
<dbReference type="InterPro" id="IPR042120">
    <property type="entry name" value="MutL_C_dimsub"/>
</dbReference>
<dbReference type="Gene3D" id="2.60.120.320">
    <property type="entry name" value="Thiamin pyrophosphokinase, thiamin-binding domain"/>
    <property type="match status" value="1"/>
</dbReference>
<dbReference type="CDD" id="cd07995">
    <property type="entry name" value="TPK"/>
    <property type="match status" value="1"/>
</dbReference>
<feature type="region of interest" description="Disordered" evidence="10">
    <location>
        <begin position="840"/>
        <end position="867"/>
    </location>
</feature>
<dbReference type="InterPro" id="IPR038973">
    <property type="entry name" value="MutL/Mlh/Pms-like"/>
</dbReference>
<dbReference type="FunFam" id="3.30.230.10:FF:000054">
    <property type="entry name" value="DNA mismatch repair protein PMS1"/>
    <property type="match status" value="1"/>
</dbReference>
<keyword evidence="14" id="KW-1185">Reference proteome</keyword>
<dbReference type="InterPro" id="IPR037198">
    <property type="entry name" value="MutL_C_sf"/>
</dbReference>
<reference evidence="13" key="2">
    <citation type="submission" date="2019-01" db="UniProtKB">
        <authorList>
            <consortium name="EnsemblPlants"/>
        </authorList>
    </citation>
    <scope>IDENTIFICATION</scope>
    <source>
        <strain evidence="13">cv. Heinz 1706</strain>
    </source>
</reference>
<dbReference type="GO" id="GO:0030975">
    <property type="term" value="F:thiamine binding"/>
    <property type="evidence" value="ECO:0007669"/>
    <property type="project" value="InterPro"/>
</dbReference>
<dbReference type="Gene3D" id="3.30.230.10">
    <property type="match status" value="1"/>
</dbReference>
<evidence type="ECO:0000256" key="7">
    <source>
        <dbReference type="ARBA" id="ARBA00022777"/>
    </source>
</evidence>
<evidence type="ECO:0000256" key="3">
    <source>
        <dbReference type="ARBA" id="ARBA00013245"/>
    </source>
</evidence>
<feature type="compositionally biased region" description="Polar residues" evidence="10">
    <location>
        <begin position="955"/>
        <end position="964"/>
    </location>
</feature>
<dbReference type="Pfam" id="PF04263">
    <property type="entry name" value="TPK_catalytic"/>
    <property type="match status" value="1"/>
</dbReference>
<dbReference type="NCBIfam" id="TIGR00585">
    <property type="entry name" value="mutl"/>
    <property type="match status" value="1"/>
</dbReference>
<dbReference type="GO" id="GO:0009555">
    <property type="term" value="P:pollen development"/>
    <property type="evidence" value="ECO:0007669"/>
    <property type="project" value="EnsemblPlants"/>
</dbReference>
<dbReference type="Pfam" id="PF04265">
    <property type="entry name" value="TPK_B1_binding"/>
    <property type="match status" value="1"/>
</dbReference>
<dbReference type="GO" id="GO:0140664">
    <property type="term" value="F:ATP-dependent DNA damage sensor activity"/>
    <property type="evidence" value="ECO:0007669"/>
    <property type="project" value="InterPro"/>
</dbReference>
<dbReference type="PROSITE" id="PS00058">
    <property type="entry name" value="DNA_MISMATCH_REPAIR_1"/>
    <property type="match status" value="1"/>
</dbReference>
<dbReference type="Pfam" id="PF13589">
    <property type="entry name" value="HATPase_c_3"/>
    <property type="match status" value="1"/>
</dbReference>
<dbReference type="InterPro" id="IPR014790">
    <property type="entry name" value="MutL_C"/>
</dbReference>
<dbReference type="InterPro" id="IPR007371">
    <property type="entry name" value="TPK_catalytic"/>
</dbReference>
<reference evidence="13" key="1">
    <citation type="journal article" date="2012" name="Nature">
        <title>The tomato genome sequence provides insights into fleshy fruit evolution.</title>
        <authorList>
            <consortium name="Tomato Genome Consortium"/>
        </authorList>
    </citation>
    <scope>NUCLEOTIDE SEQUENCE [LARGE SCALE GENOMIC DNA]</scope>
    <source>
        <strain evidence="13">cv. Heinz 1706</strain>
    </source>
</reference>
<feature type="region of interest" description="Disordered" evidence="10">
    <location>
        <begin position="952"/>
        <end position="973"/>
    </location>
</feature>
<keyword evidence="5" id="KW-0547">Nucleotide-binding</keyword>
<proteinExistence type="inferred from homology"/>
<feature type="domain" description="DNA mismatch repair protein S5" evidence="12">
    <location>
        <begin position="548"/>
        <end position="668"/>
    </location>
</feature>
<comment type="subcellular location">
    <subcellularLocation>
        <location evidence="1">Cytoplasm</location>
        <location evidence="1">Cytosol</location>
    </subcellularLocation>
</comment>
<dbReference type="GO" id="GO:0009229">
    <property type="term" value="P:thiamine diphosphate biosynthetic process"/>
    <property type="evidence" value="ECO:0007669"/>
    <property type="project" value="InterPro"/>
</dbReference>
<dbReference type="InterPro" id="IPR020568">
    <property type="entry name" value="Ribosomal_Su5_D2-typ_SF"/>
</dbReference>
<dbReference type="InterPro" id="IPR036371">
    <property type="entry name" value="TPK_B1-bd_sf"/>
</dbReference>
<dbReference type="InterPro" id="IPR002099">
    <property type="entry name" value="MutL/Mlh/PMS"/>
</dbReference>
<dbReference type="GO" id="GO:0030983">
    <property type="term" value="F:mismatched DNA binding"/>
    <property type="evidence" value="ECO:0007669"/>
    <property type="project" value="InterPro"/>
</dbReference>